<protein>
    <submittedName>
        <fullName evidence="7">Uncharacterized protein LOC121892015</fullName>
    </submittedName>
</protein>
<dbReference type="InterPro" id="IPR004170">
    <property type="entry name" value="WWE_dom"/>
</dbReference>
<gene>
    <name evidence="7" type="ORF">FSCOSCO3_A006259</name>
</gene>
<evidence type="ECO:0000259" key="6">
    <source>
        <dbReference type="PROSITE" id="PS50918"/>
    </source>
</evidence>
<dbReference type="GO" id="GO:0016020">
    <property type="term" value="C:membrane"/>
    <property type="evidence" value="ECO:0007669"/>
    <property type="project" value="UniProtKB-SubCell"/>
</dbReference>
<dbReference type="EMBL" id="CAWUFR010000984">
    <property type="protein sequence ID" value="CAK6982284.1"/>
    <property type="molecule type" value="Genomic_DNA"/>
</dbReference>
<dbReference type="Gene3D" id="3.30.720.50">
    <property type="match status" value="1"/>
</dbReference>
<keyword evidence="3 5" id="KW-0472">Membrane</keyword>
<dbReference type="InterPro" id="IPR013783">
    <property type="entry name" value="Ig-like_fold"/>
</dbReference>
<keyword evidence="5" id="KW-0812">Transmembrane</keyword>
<dbReference type="Pfam" id="PF02825">
    <property type="entry name" value="WWE"/>
    <property type="match status" value="1"/>
</dbReference>
<dbReference type="InterPro" id="IPR015631">
    <property type="entry name" value="CD2/SLAM_rcpt"/>
</dbReference>
<feature type="domain" description="WWE" evidence="6">
    <location>
        <begin position="467"/>
        <end position="553"/>
    </location>
</feature>
<reference evidence="7 8" key="1">
    <citation type="submission" date="2024-01" db="EMBL/GenBank/DDBJ databases">
        <authorList>
            <person name="Alioto T."/>
            <person name="Alioto T."/>
            <person name="Gomez Garrido J."/>
        </authorList>
    </citation>
    <scope>NUCLEOTIDE SEQUENCE [LARGE SCALE GENOMIC DNA]</scope>
</reference>
<evidence type="ECO:0000313" key="7">
    <source>
        <dbReference type="EMBL" id="CAK6982284.1"/>
    </source>
</evidence>
<dbReference type="InterPro" id="IPR037197">
    <property type="entry name" value="WWE_dom_sf"/>
</dbReference>
<evidence type="ECO:0000256" key="1">
    <source>
        <dbReference type="ARBA" id="ARBA00004370"/>
    </source>
</evidence>
<keyword evidence="5" id="KW-1133">Transmembrane helix</keyword>
<keyword evidence="4" id="KW-0325">Glycoprotein</keyword>
<organism evidence="7 8">
    <name type="scientific">Scomber scombrus</name>
    <name type="common">Atlantic mackerel</name>
    <name type="synonym">Scomber vernalis</name>
    <dbReference type="NCBI Taxonomy" id="13677"/>
    <lineage>
        <taxon>Eukaryota</taxon>
        <taxon>Metazoa</taxon>
        <taxon>Chordata</taxon>
        <taxon>Craniata</taxon>
        <taxon>Vertebrata</taxon>
        <taxon>Euteleostomi</taxon>
        <taxon>Actinopterygii</taxon>
        <taxon>Neopterygii</taxon>
        <taxon>Teleostei</taxon>
        <taxon>Neoteleostei</taxon>
        <taxon>Acanthomorphata</taxon>
        <taxon>Pelagiaria</taxon>
        <taxon>Scombriformes</taxon>
        <taxon>Scombridae</taxon>
        <taxon>Scomber</taxon>
    </lineage>
</organism>
<evidence type="ECO:0000313" key="8">
    <source>
        <dbReference type="Proteomes" id="UP001314229"/>
    </source>
</evidence>
<evidence type="ECO:0000256" key="3">
    <source>
        <dbReference type="ARBA" id="ARBA00023136"/>
    </source>
</evidence>
<dbReference type="Gene3D" id="2.60.40.10">
    <property type="entry name" value="Immunoglobulins"/>
    <property type="match status" value="5"/>
</dbReference>
<name>A0AAV1QFG9_SCOSC</name>
<dbReference type="PANTHER" id="PTHR12080:SF125">
    <property type="entry name" value="CD48 ANTIGEN-LIKE"/>
    <property type="match status" value="1"/>
</dbReference>
<comment type="subcellular location">
    <subcellularLocation>
        <location evidence="1">Membrane</location>
    </subcellularLocation>
</comment>
<dbReference type="PANTHER" id="PTHR12080">
    <property type="entry name" value="SIGNALING LYMPHOCYTIC ACTIVATION MOLECULE"/>
    <property type="match status" value="1"/>
</dbReference>
<dbReference type="AlphaFoldDB" id="A0AAV1QFG9"/>
<accession>A0AAV1QFG9</accession>
<dbReference type="SMART" id="SM00409">
    <property type="entry name" value="IG"/>
    <property type="match status" value="2"/>
</dbReference>
<proteinExistence type="predicted"/>
<keyword evidence="2" id="KW-0732">Signal</keyword>
<dbReference type="PROSITE" id="PS50918">
    <property type="entry name" value="WWE"/>
    <property type="match status" value="1"/>
</dbReference>
<dbReference type="InterPro" id="IPR003599">
    <property type="entry name" value="Ig_sub"/>
</dbReference>
<comment type="caution">
    <text evidence="7">The sequence shown here is derived from an EMBL/GenBank/DDBJ whole genome shotgun (WGS) entry which is preliminary data.</text>
</comment>
<keyword evidence="8" id="KW-1185">Reference proteome</keyword>
<dbReference type="Proteomes" id="UP001314229">
    <property type="component" value="Unassembled WGS sequence"/>
</dbReference>
<dbReference type="InterPro" id="IPR036179">
    <property type="entry name" value="Ig-like_dom_sf"/>
</dbReference>
<evidence type="ECO:0000256" key="2">
    <source>
        <dbReference type="ARBA" id="ARBA00022729"/>
    </source>
</evidence>
<evidence type="ECO:0000256" key="5">
    <source>
        <dbReference type="SAM" id="Phobius"/>
    </source>
</evidence>
<dbReference type="SUPFAM" id="SSF48726">
    <property type="entry name" value="Immunoglobulin"/>
    <property type="match status" value="2"/>
</dbReference>
<sequence>MWIFYCLFWTAVRARNPVPKPTISISCDPEMTSCVFSCDGNITGAGPVEYSWVVGDMVQRSTKEYKITKATGEQWFSCRHTNPVSSSSSEQVLNPLMKKTLLYREIGDKAVLTPDSVVNPITSIRWLHGHYVAMEWSGDETTSYGQFKDRGSLNISTGVMTITGLTRDDSGLYTAEINYIIFIIQLLVISPVPEPTISVSCDPDMSYCDLTCSGNITDAEPVTYRWTAGDKRWNSTKELKITKEERKLWFSCEFENPVSSNSSEKVFNPLMKKPLYRKIGDQVVLTPDSVENPITNIRWKHGDNIAMEWFGNEPISYRQFKVRGSLNISTGVMTITGLTRDHSGIYTAEINNKVTNKTQLLVISPVPKPNISVSCDPEMTSCVFTCSGNITDAEPVTYRWTAGDKERTSTKELKITKEERKLWFSCEFENPVSSNSSEKVFNPFMKSDQTWRLIFPIPLFILIVCIFCLLHKYIKGLKPQWQYERSGGGWHHFRKLTDPPNECSVTSDDIERQYQENPHTKMSFTVDGDPFELDFDAEIQTNLRNNSKCKIRRVVV</sequence>
<feature type="transmembrane region" description="Helical" evidence="5">
    <location>
        <begin position="451"/>
        <end position="470"/>
    </location>
</feature>
<evidence type="ECO:0000256" key="4">
    <source>
        <dbReference type="ARBA" id="ARBA00023180"/>
    </source>
</evidence>
<dbReference type="SUPFAM" id="SSF117839">
    <property type="entry name" value="WWE domain"/>
    <property type="match status" value="1"/>
</dbReference>